<dbReference type="AlphaFoldDB" id="A0AAD9LZ69"/>
<proteinExistence type="predicted"/>
<dbReference type="SUPFAM" id="SSF56112">
    <property type="entry name" value="Protein kinase-like (PK-like)"/>
    <property type="match status" value="1"/>
</dbReference>
<dbReference type="Proteomes" id="UP001232148">
    <property type="component" value="Unassembled WGS sequence"/>
</dbReference>
<feature type="domain" description="Aminoglycoside phosphotransferase" evidence="1">
    <location>
        <begin position="80"/>
        <end position="285"/>
    </location>
</feature>
<sequence length="414" mass="46057">MNDQKYEQRMDFVRSVLRRNCLETQSIEPVEYDINSPFPYNNFIYRVTLSSPTATAAPIKGPSSERPQPGTVPCPAGTTSLIVRLANPDPRTGVNNANRVESEVAFMSLARRALAASKYDHIVPDVYTWAGMSGGQGFSVQQCMPGAIPERAGFKDFSLRDKTVDRFGGLRFDQNGDVVSAQMTLFTGEPSATYADFLHNIFRVKLQEADENPVMQGWREGGLRSRLDDFIHRRLAEVRAGPGPRKALVHADLTTNNLLFDPNTLRVTALLDFDFSYVGTVADEFLGFSFGNICGGALPGPYESASRLALRQAMLHGFSETPPEVDPSEVQWGIAEAWDKELARAGAARPCTISCFEEIANIYWLQGTVSPFELDNPMMRKRMTAEQLKETRAKTEDLIVRFLGRQGPVFEQQP</sequence>
<dbReference type="InterPro" id="IPR011009">
    <property type="entry name" value="Kinase-like_dom_sf"/>
</dbReference>
<dbReference type="InterPro" id="IPR002575">
    <property type="entry name" value="Aminoglycoside_PTrfase"/>
</dbReference>
<evidence type="ECO:0000313" key="2">
    <source>
        <dbReference type="EMBL" id="KAK2026322.1"/>
    </source>
</evidence>
<gene>
    <name evidence="2" type="ORF">LX32DRAFT_674841</name>
</gene>
<evidence type="ECO:0000259" key="1">
    <source>
        <dbReference type="Pfam" id="PF01636"/>
    </source>
</evidence>
<name>A0AAD9LZ69_9PEZI</name>
<organism evidence="2 3">
    <name type="scientific">Colletotrichum zoysiae</name>
    <dbReference type="NCBI Taxonomy" id="1216348"/>
    <lineage>
        <taxon>Eukaryota</taxon>
        <taxon>Fungi</taxon>
        <taxon>Dikarya</taxon>
        <taxon>Ascomycota</taxon>
        <taxon>Pezizomycotina</taxon>
        <taxon>Sordariomycetes</taxon>
        <taxon>Hypocreomycetidae</taxon>
        <taxon>Glomerellales</taxon>
        <taxon>Glomerellaceae</taxon>
        <taxon>Colletotrichum</taxon>
        <taxon>Colletotrichum graminicola species complex</taxon>
    </lineage>
</organism>
<evidence type="ECO:0000313" key="3">
    <source>
        <dbReference type="Proteomes" id="UP001232148"/>
    </source>
</evidence>
<comment type="caution">
    <text evidence="2">The sequence shown here is derived from an EMBL/GenBank/DDBJ whole genome shotgun (WGS) entry which is preliminary data.</text>
</comment>
<keyword evidence="3" id="KW-1185">Reference proteome</keyword>
<reference evidence="2" key="1">
    <citation type="submission" date="2021-06" db="EMBL/GenBank/DDBJ databases">
        <title>Comparative genomics, transcriptomics and evolutionary studies reveal genomic signatures of adaptation to plant cell wall in hemibiotrophic fungi.</title>
        <authorList>
            <consortium name="DOE Joint Genome Institute"/>
            <person name="Baroncelli R."/>
            <person name="Diaz J.F."/>
            <person name="Benocci T."/>
            <person name="Peng M."/>
            <person name="Battaglia E."/>
            <person name="Haridas S."/>
            <person name="Andreopoulos W."/>
            <person name="Labutti K."/>
            <person name="Pangilinan J."/>
            <person name="Floch G.L."/>
            <person name="Makela M.R."/>
            <person name="Henrissat B."/>
            <person name="Grigoriev I.V."/>
            <person name="Crouch J.A."/>
            <person name="De Vries R.P."/>
            <person name="Sukno S.A."/>
            <person name="Thon M.R."/>
        </authorList>
    </citation>
    <scope>NUCLEOTIDE SEQUENCE</scope>
    <source>
        <strain evidence="2">MAFF235873</strain>
    </source>
</reference>
<dbReference type="Gene3D" id="3.90.1200.10">
    <property type="match status" value="1"/>
</dbReference>
<protein>
    <recommendedName>
        <fullName evidence="1">Aminoglycoside phosphotransferase domain-containing protein</fullName>
    </recommendedName>
</protein>
<dbReference type="Pfam" id="PF01636">
    <property type="entry name" value="APH"/>
    <property type="match status" value="1"/>
</dbReference>
<accession>A0AAD9LZ69</accession>
<dbReference type="EMBL" id="MU842917">
    <property type="protein sequence ID" value="KAK2026322.1"/>
    <property type="molecule type" value="Genomic_DNA"/>
</dbReference>